<dbReference type="InterPro" id="IPR006162">
    <property type="entry name" value="Ppantetheine_attach_site"/>
</dbReference>
<keyword evidence="6" id="KW-0012">Acyltransferase</keyword>
<dbReference type="InterPro" id="IPR036736">
    <property type="entry name" value="ACP-like_sf"/>
</dbReference>
<proteinExistence type="predicted"/>
<dbReference type="PROSITE" id="PS50075">
    <property type="entry name" value="CARRIER"/>
    <property type="match status" value="3"/>
</dbReference>
<dbReference type="Pfam" id="PF08240">
    <property type="entry name" value="ADH_N"/>
    <property type="match status" value="1"/>
</dbReference>
<feature type="domain" description="Carrier" evidence="8">
    <location>
        <begin position="15"/>
        <end position="90"/>
    </location>
</feature>
<dbReference type="GO" id="GO:0016491">
    <property type="term" value="F:oxidoreductase activity"/>
    <property type="evidence" value="ECO:0007669"/>
    <property type="project" value="InterPro"/>
</dbReference>
<feature type="region of interest" description="N-terminal hotdog fold" evidence="7">
    <location>
        <begin position="2500"/>
        <end position="2622"/>
    </location>
</feature>
<dbReference type="Pfam" id="PF00698">
    <property type="entry name" value="Acyl_transf_1"/>
    <property type="match status" value="1"/>
</dbReference>
<dbReference type="InterPro" id="IPR020843">
    <property type="entry name" value="ER"/>
</dbReference>
<dbReference type="GO" id="GO:0006633">
    <property type="term" value="P:fatty acid biosynthetic process"/>
    <property type="evidence" value="ECO:0007669"/>
    <property type="project" value="InterPro"/>
</dbReference>
<dbReference type="InterPro" id="IPR009081">
    <property type="entry name" value="PP-bd_ACP"/>
</dbReference>
<dbReference type="Gene3D" id="3.40.50.11460">
    <property type="match status" value="1"/>
</dbReference>
<dbReference type="Gene3D" id="3.40.366.10">
    <property type="entry name" value="Malonyl-Coenzyme A Acyl Carrier Protein, domain 2"/>
    <property type="match status" value="2"/>
</dbReference>
<dbReference type="InterPro" id="IPR014031">
    <property type="entry name" value="Ketoacyl_synth_C"/>
</dbReference>
<dbReference type="PANTHER" id="PTHR43775:SF51">
    <property type="entry name" value="INACTIVE PHENOLPHTHIOCEROL SYNTHESIS POLYKETIDE SYNTHASE TYPE I PKS1-RELATED"/>
    <property type="match status" value="1"/>
</dbReference>
<dbReference type="FunFam" id="3.40.50.720:FF:000209">
    <property type="entry name" value="Polyketide synthase Pks12"/>
    <property type="match status" value="1"/>
</dbReference>
<keyword evidence="1" id="KW-0596">Phosphopantetheine</keyword>
<name>A0A9X2NM69_9PSEU</name>
<evidence type="ECO:0000256" key="5">
    <source>
        <dbReference type="ARBA" id="ARBA00023268"/>
    </source>
</evidence>
<dbReference type="Gene3D" id="3.40.50.720">
    <property type="entry name" value="NAD(P)-binding Rossmann-like Domain"/>
    <property type="match status" value="2"/>
</dbReference>
<reference evidence="11" key="1">
    <citation type="submission" date="2022-06" db="EMBL/GenBank/DDBJ databases">
        <title>Amycolatopsis iheyaensis sp. nov., a new species of the genus Amycolatopsis isolated from soil in Iheya island, Japan.</title>
        <authorList>
            <person name="Ngamcharungchit C."/>
            <person name="Kanto H."/>
            <person name="Take A."/>
            <person name="Intra B."/>
            <person name="Matsumoto A."/>
            <person name="Panbangred W."/>
            <person name="Inahashi Y."/>
        </authorList>
    </citation>
    <scope>NUCLEOTIDE SEQUENCE</scope>
    <source>
        <strain evidence="11">OK19-0408</strain>
    </source>
</reference>
<dbReference type="InterPro" id="IPR020807">
    <property type="entry name" value="PKS_DH"/>
</dbReference>
<evidence type="ECO:0000256" key="1">
    <source>
        <dbReference type="ARBA" id="ARBA00022450"/>
    </source>
</evidence>
<dbReference type="Pfam" id="PF00550">
    <property type="entry name" value="PP-binding"/>
    <property type="match status" value="3"/>
</dbReference>
<dbReference type="InterPro" id="IPR049552">
    <property type="entry name" value="PKS_DH_N"/>
</dbReference>
<feature type="region of interest" description="C-terminal hotdog fold" evidence="7">
    <location>
        <begin position="2634"/>
        <end position="2768"/>
    </location>
</feature>
<dbReference type="SMART" id="SM00822">
    <property type="entry name" value="PKS_KR"/>
    <property type="match status" value="2"/>
</dbReference>
<dbReference type="PROSITE" id="PS00606">
    <property type="entry name" value="KS3_1"/>
    <property type="match status" value="2"/>
</dbReference>
<dbReference type="Pfam" id="PF13602">
    <property type="entry name" value="ADH_zinc_N_2"/>
    <property type="match status" value="1"/>
</dbReference>
<dbReference type="Gene3D" id="3.90.180.10">
    <property type="entry name" value="Medium-chain alcohol dehydrogenases, catalytic domain"/>
    <property type="match status" value="1"/>
</dbReference>
<feature type="domain" description="Ketosynthase family 3 (KS3)" evidence="9">
    <location>
        <begin position="1614"/>
        <end position="2039"/>
    </location>
</feature>
<dbReference type="Gene3D" id="3.30.70.3290">
    <property type="match status" value="2"/>
</dbReference>
<dbReference type="CDD" id="cd00833">
    <property type="entry name" value="PKS"/>
    <property type="match status" value="2"/>
</dbReference>
<dbReference type="FunFam" id="1.10.1200.10:FF:000007">
    <property type="entry name" value="Probable polyketide synthase pks17"/>
    <property type="match status" value="1"/>
</dbReference>
<evidence type="ECO:0000259" key="10">
    <source>
        <dbReference type="PROSITE" id="PS52019"/>
    </source>
</evidence>
<dbReference type="Pfam" id="PF08659">
    <property type="entry name" value="KR"/>
    <property type="match status" value="2"/>
</dbReference>
<dbReference type="Pfam" id="PF21089">
    <property type="entry name" value="PKS_DH_N"/>
    <property type="match status" value="2"/>
</dbReference>
<dbReference type="InterPro" id="IPR057326">
    <property type="entry name" value="KR_dom"/>
</dbReference>
<dbReference type="GO" id="GO:0004315">
    <property type="term" value="F:3-oxoacyl-[acyl-carrier-protein] synthase activity"/>
    <property type="evidence" value="ECO:0007669"/>
    <property type="project" value="InterPro"/>
</dbReference>
<dbReference type="SMART" id="SM00829">
    <property type="entry name" value="PKS_ER"/>
    <property type="match status" value="1"/>
</dbReference>
<dbReference type="PANTHER" id="PTHR43775">
    <property type="entry name" value="FATTY ACID SYNTHASE"/>
    <property type="match status" value="1"/>
</dbReference>
<dbReference type="PROSITE" id="PS52004">
    <property type="entry name" value="KS3_2"/>
    <property type="match status" value="2"/>
</dbReference>
<protein>
    <submittedName>
        <fullName evidence="11">SDR family NAD(P)-dependent oxidoreductase</fullName>
    </submittedName>
</protein>
<feature type="domain" description="PKS/mFAS DH" evidence="10">
    <location>
        <begin position="2500"/>
        <end position="2768"/>
    </location>
</feature>
<dbReference type="InterPro" id="IPR042104">
    <property type="entry name" value="PKS_dehydratase_sf"/>
</dbReference>
<feature type="domain" description="Carrier" evidence="8">
    <location>
        <begin position="1524"/>
        <end position="1602"/>
    </location>
</feature>
<dbReference type="Pfam" id="PF02801">
    <property type="entry name" value="Ketoacyl-synt_C"/>
    <property type="match status" value="2"/>
</dbReference>
<dbReference type="InterPro" id="IPR036291">
    <property type="entry name" value="NAD(P)-bd_dom_sf"/>
</dbReference>
<dbReference type="CDD" id="cd08956">
    <property type="entry name" value="KR_3_FAS_SDR_x"/>
    <property type="match status" value="2"/>
</dbReference>
<dbReference type="InterPro" id="IPR018201">
    <property type="entry name" value="Ketoacyl_synth_AS"/>
</dbReference>
<dbReference type="InterPro" id="IPR020806">
    <property type="entry name" value="PKS_PP-bd"/>
</dbReference>
<dbReference type="SMART" id="SM00826">
    <property type="entry name" value="PKS_DH"/>
    <property type="match status" value="2"/>
</dbReference>
<feature type="region of interest" description="N-terminal hotdog fold" evidence="7">
    <location>
        <begin position="844"/>
        <end position="963"/>
    </location>
</feature>
<dbReference type="SUPFAM" id="SSF47336">
    <property type="entry name" value="ACP-like"/>
    <property type="match status" value="3"/>
</dbReference>
<feature type="active site" description="Proton donor; for dehydratase activity" evidence="7">
    <location>
        <position position="1029"/>
    </location>
</feature>
<dbReference type="SUPFAM" id="SSF52151">
    <property type="entry name" value="FabD/lysophospholipase-like"/>
    <property type="match status" value="2"/>
</dbReference>
<dbReference type="InterPro" id="IPR049900">
    <property type="entry name" value="PKS_mFAS_DH"/>
</dbReference>
<dbReference type="SUPFAM" id="SSF53901">
    <property type="entry name" value="Thiolase-like"/>
    <property type="match status" value="2"/>
</dbReference>
<feature type="active site" description="Proton acceptor; for dehydratase activity" evidence="7">
    <location>
        <position position="876"/>
    </location>
</feature>
<dbReference type="InterPro" id="IPR001227">
    <property type="entry name" value="Ac_transferase_dom_sf"/>
</dbReference>
<dbReference type="Proteomes" id="UP001144096">
    <property type="component" value="Unassembled WGS sequence"/>
</dbReference>
<evidence type="ECO:0000313" key="11">
    <source>
        <dbReference type="EMBL" id="MCR6490467.1"/>
    </source>
</evidence>
<evidence type="ECO:0000256" key="2">
    <source>
        <dbReference type="ARBA" id="ARBA00022553"/>
    </source>
</evidence>
<dbReference type="Gene3D" id="1.10.1200.10">
    <property type="entry name" value="ACP-like"/>
    <property type="match status" value="3"/>
</dbReference>
<evidence type="ECO:0000256" key="6">
    <source>
        <dbReference type="ARBA" id="ARBA00023315"/>
    </source>
</evidence>
<evidence type="ECO:0000259" key="8">
    <source>
        <dbReference type="PROSITE" id="PS50075"/>
    </source>
</evidence>
<feature type="active site" description="Proton acceptor; for dehydratase activity" evidence="7">
    <location>
        <position position="2532"/>
    </location>
</feature>
<dbReference type="InterPro" id="IPR020841">
    <property type="entry name" value="PKS_Beta-ketoAc_synthase_dom"/>
</dbReference>
<gene>
    <name evidence="11" type="ORF">M8542_47450</name>
</gene>
<dbReference type="SUPFAM" id="SSF51735">
    <property type="entry name" value="NAD(P)-binding Rossmann-fold domains"/>
    <property type="match status" value="5"/>
</dbReference>
<comment type="caution">
    <text evidence="11">The sequence shown here is derived from an EMBL/GenBank/DDBJ whole genome shotgun (WGS) entry which is preliminary data.</text>
</comment>
<feature type="active site" description="Proton donor; for dehydratase activity" evidence="7">
    <location>
        <position position="2693"/>
    </location>
</feature>
<dbReference type="InterPro" id="IPR013154">
    <property type="entry name" value="ADH-like_N"/>
</dbReference>
<accession>A0A9X2NM69</accession>
<dbReference type="InterPro" id="IPR055123">
    <property type="entry name" value="SpnB-like_Rossmann"/>
</dbReference>
<dbReference type="FunFam" id="3.40.47.10:FF:000019">
    <property type="entry name" value="Polyketide synthase type I"/>
    <property type="match status" value="2"/>
</dbReference>
<evidence type="ECO:0000313" key="12">
    <source>
        <dbReference type="Proteomes" id="UP001144096"/>
    </source>
</evidence>
<evidence type="ECO:0000259" key="9">
    <source>
        <dbReference type="PROSITE" id="PS52004"/>
    </source>
</evidence>
<sequence length="3718" mass="389270">MVNPIRDLGDLSAYDRSRVLAEFVRAELTAVLAEPPSGADRSFLDLGLDSVAAVALHARLVEATGLALPVTLAFDHPTPARLATYLEERLVGGTAPAPAEVASHDGEPVAIVGMSCRFPGGASTPDEFWRLISAGADATSEFPADRGWDLDALYDTDPDRPGTTYTRRGGFLHDAAEFDAGFFGINPREAVAMDPQQRLLLESGWHALEDAGIDPTGLKGSRTGVYVGAEAQDYGPRLEDADGAEGYLDIGTAGSVASGRIAYTLGLEGPAITVDTACSSSLVALHLAVQALRRGECGLALAAGVAVMSSPGGFLSFSRQRALSADGRCRAFAADAGGTGWAEGVATVVLEPLSEARARGHRVLAVVRGSAVNSDGASNGLTAPSGPAQQRVIEQALSDAGVPAASVDAVEAHGTATLLGDPIEANALQAVYGVGRPSERPLWLGSVKSNIGHTQAAAGLAGVVKMVLAMRAGTLPRTLHVESPTPHVNWAGGGVELLTDARTWPEDDRPRRAGVSSFGMSGTNAHVILEGVPAEEIASSDQSAGPFLLPISAKSAAALRGQAAALLERLDHYPLADLGAALGTTRAAFKHRAVVVAETVEAARAQLRALTDGADTPGLVRGRTTDGGLAVRLDDDLPDHTHPVFTKALAEACGHLNIQRETPLTPSSPEYAFAANIAAYRLFEAWGVHADVVGGAGLGAVAAAHVAGVLSLSDACALAGTLARGAGEDELRRLVRALTFDPQRRLVLDVVTGDPVEATELADAGHWTRLAAPVQPEAGWLDRHGVRDLLQLGQDPAEALAERYVRGADVDWRAYYGDRDVRHVRLPGYAFQRERFWLAARPAGALVESVLAHAAKDEVTLTGRLSLSTHPWLGDHRVQGAAILPGTAFLELAIQAGTHVGCPAVAELTLHAPLVLTTTATLQTTVGEPDGDGTRPFTVHSRHDDGPWTHHASGSLGAAPVAAGEVAEPTTGAIDVSAVYPALADTGLGYGPAFQGLTAAWRAGDDVVAEVVVPEGVPGGFALHPVLADAALHALELFDGAFGGDGRAWLPFSWSGVAVHAPGATRARVRLTRTGDDSVALTVAGLDGAPIATVETLTLRPVAAVADSLFATHWVPLTAEEATGSWAVLGEPRHPDLPALLLSEVPDFVLAEVTSTGPHTAASDVLALLTSWLATPRTADSQLVVLTTGAHAVVGGDTVPGLAQATVPGLVRSAQDEETGRIVLVDTDGSDASRDALRSAVAAAVAVGETELALRDGVALVPRLGAELSTVDETSLDPDGTVLITGGTGVLGRLVARHLVRHHGIRSLVLLSRNPVDVELDADVRVVACDAADREALAEVLDAIPRLTAVVHAAGVLDDGVLGSLTAERVAKVLTPKVDGALNLHELTKDRPLDAFVLFSSSAALLGGAGQANYAAANTFLDALAQHRHAAGLPALSLQWGLWEQASGLTAKLGEADHARLRRSGIAPLPTDRALGMLDTALRTADPVVAPVLLDHRALRAKDAVPPLLRGLVRTTPQRTATRAATTDVAGLVREHVAAVLGHATPHAVELDQAFTELGFDSLTAVELRNRLGAALGRKLPATLIFDYPTPAALATHLGEGTRVTVAAPVRVADEPVAIVGIGCRYPGGVTDADGLWRLVADGADAIGDFPADRGWDLDALYDPDPAAPGKMYVRHGGFLPDALEFDAGFFGISPREALAMDPQQRQLMEVAWEALEHAGIDPVSLKGSHTGVFAGIMYHDHAARLREVPEELEGFLGNGSAASVLTGRIAYTLGLEGPAVSVDTACSSSLVSLHLATQALRRGECSMALAGGVTVLSTPEVFVDFSRQRGLAPDGRCRAFSDDADGTGWAEGVGMVVLERLSDAQRNGHRILAVVKGSAVNQDGASNGMTAPNGPSQQRVIAAALADAGLGAADVDVVEAHGTGTALGDPIEVQALQATYGAGRDANRPLWLGSLKSNLGHAQAAAGVGGVIKMVQALRAGILPKTLHAATPSSKIEWAGGGVELLRDARAWATEGPRRAAVSSFGISGTNAHVILEQAPAAETVARPAEAAGPLPVVVHAKTPEALRDQASRLREHVLAHPEFSVADVGYSLATGRTAFAHRGAVVATDRDELIEGLAGLAAGADSAVTGSGSGDARVLMVFPGQGSQWVHMGLELAEHEPVFTERLRECDAALSEFVGWSVFDKLADESALGQVDVVQPLLWAMMVSLAALWRHYGVEPAGVVGHSQGEIAAATVSGALSLQDGARVVALRARALRALEGIGGMASILVSAERAAELIRPWGELLAVAAVNGPAQVIVSGAVDALDELAIVCENEGAHYRRIGVSYASHHPQVGQLAGVILADLAPVSPASTEIPFHSTVSGEPIDTATLTGEYWLENLKSPVRFFPTVVKALENGFTHVLEISPHPVLGASLDEAAQGIPVLSTLRRGDGGPSRFRTSVAEFTVGQGSLDWTALYLKAGARRIPLPTYAFRHERYWLDARQGTQDVGTVGLSPAGHGLLGAVMRAAGDGTVYLSGRLSLTAQPWLADHALGDTPLLPGAAMVDLAVHAGDQVGCPHLEELTHHAPLLLPRTGSVVVQLMVTAPDDDGRCGLTLHSRPEEDGEWELHASGLLCREATERPEAPAVWPPEGARRIDTGDAYRVLAGQGYAYGAMFQGLEAAWRAEDALYAEVSLADSLDEDGFLVHPALLDAALHVISLANASEDTAIPFSWQGVSIHASGARRLRVRITGGDDETVAIAAFDSEGTPVLDVRALVSRALPQQALSQFVNIRDSLFQVDWPQWTAESGSTTVVDKPTFGVLDDTSGLRAWFAEAGCEPVLYRGWDEVAVTREPPDLVLWDTASLLRRPVDLDDGPALAETAGRLVEAVLMRLKRWLARPQSERTRLVVVGWGGLAESGVGGLIRSMATEFPGRLVLLDVRGKGPVDVPALMAALATDEHVLGVRDGVVCVPRLERTVSELAIPDGEAWSVASDGRGTLDGVGLVPSDAATRELAPGEVRVAVRAAGVNFRDVLISLGMYPDEGAMMGSEAAGVVVETGADVHTVEPGDAVMGLFTECSGFGSHAVTDARMVVPVPEGWSFEQAGAAPVVFLTAFYALHDLGKLATGKRVLIHTATGGVGMAALQLAQYWGAEVFTTAHPGKWPVLKTLGVPRERMASSRTADFEAEFLAATRGAGMDVVLNSLANEQTDASLRLLPRGGRFVDMGKTDVRDPDVVAKEHRGVKYRAFDLIEAGPDRIQDILTALHELFTARVLLPLPVKAWPMQQARRALRYVREARQIGKVVLTLPEKIDPDRPVLITGGTGTLGGLLARHLVTEYGVRELVLTSRRGLGALGAAELRDELYEAGAESVAVVACDVTDRDSLAGLFEHTGPVGAVFHTAGVLDDGLSVNLSPEQVRRVLAPKVQAATYLHELTLDMGLSHFVLFSSAAGVLGDAGQANYAAANTYLDELAARRRALGLPALSLSWGLWADASGMTGHLDGVHHDRMAANGMRALSAAHALGLLDVALTSTHSHYVPISLSVGTQREPIFRALVQPKRAQARAGGAAAEEGLAERLSVLNPEQQLQLLEELVAAQVNLVLGHAEGHAVDPDQPFTVQGFDSLTAVELRNRLGAQTGSHLPATLIYDHPTPRDITRLLHRTLAPAREPLSADDEDKRRLQEVLATVPVSRLREIGLFDALLSLAEEPAGGATTSRANVDEMDTDALIALAMEGSENS</sequence>
<dbReference type="InterPro" id="IPR013968">
    <property type="entry name" value="PKS_KR"/>
</dbReference>
<dbReference type="SMART" id="SM00823">
    <property type="entry name" value="PKS_PP"/>
    <property type="match status" value="3"/>
</dbReference>
<feature type="domain" description="Ketosynthase family 3 (KS3)" evidence="9">
    <location>
        <begin position="106"/>
        <end position="531"/>
    </location>
</feature>
<feature type="domain" description="Carrier" evidence="8">
    <location>
        <begin position="3568"/>
        <end position="3643"/>
    </location>
</feature>
<keyword evidence="5" id="KW-0511">Multifunctional enzyme</keyword>
<feature type="region of interest" description="C-terminal hotdog fold" evidence="7">
    <location>
        <begin position="971"/>
        <end position="1108"/>
    </location>
</feature>
<dbReference type="SMART" id="SM01294">
    <property type="entry name" value="PKS_PP_betabranch"/>
    <property type="match status" value="2"/>
</dbReference>
<dbReference type="Pfam" id="PF14765">
    <property type="entry name" value="PS-DH"/>
    <property type="match status" value="2"/>
</dbReference>
<dbReference type="EMBL" id="JAMXQV010000046">
    <property type="protein sequence ID" value="MCR6490467.1"/>
    <property type="molecule type" value="Genomic_DNA"/>
</dbReference>
<feature type="domain" description="PKS/mFAS DH" evidence="10">
    <location>
        <begin position="844"/>
        <end position="1108"/>
    </location>
</feature>
<dbReference type="InterPro" id="IPR014030">
    <property type="entry name" value="Ketoacyl_synth_N"/>
</dbReference>
<dbReference type="SMART" id="SM00827">
    <property type="entry name" value="PKS_AT"/>
    <property type="match status" value="1"/>
</dbReference>
<dbReference type="Gene3D" id="3.40.47.10">
    <property type="match status" value="2"/>
</dbReference>
<dbReference type="PROSITE" id="PS52019">
    <property type="entry name" value="PKS_MFAS_DH"/>
    <property type="match status" value="2"/>
</dbReference>
<dbReference type="GO" id="GO:0031177">
    <property type="term" value="F:phosphopantetheine binding"/>
    <property type="evidence" value="ECO:0007669"/>
    <property type="project" value="InterPro"/>
</dbReference>
<dbReference type="InterPro" id="IPR011032">
    <property type="entry name" value="GroES-like_sf"/>
</dbReference>
<keyword evidence="2" id="KW-0597">Phosphoprotein</keyword>
<dbReference type="InterPro" id="IPR032821">
    <property type="entry name" value="PKS_assoc"/>
</dbReference>
<evidence type="ECO:0000256" key="7">
    <source>
        <dbReference type="PROSITE-ProRule" id="PRU01363"/>
    </source>
</evidence>
<evidence type="ECO:0000256" key="3">
    <source>
        <dbReference type="ARBA" id="ARBA00022679"/>
    </source>
</evidence>
<dbReference type="Gene3D" id="3.10.129.110">
    <property type="entry name" value="Polyketide synthase dehydratase"/>
    <property type="match status" value="2"/>
</dbReference>
<dbReference type="PROSITE" id="PS00012">
    <property type="entry name" value="PHOSPHOPANTETHEINE"/>
    <property type="match status" value="1"/>
</dbReference>
<dbReference type="Pfam" id="PF22621">
    <property type="entry name" value="CurL-like_PKS_C"/>
    <property type="match status" value="1"/>
</dbReference>
<dbReference type="InterPro" id="IPR016039">
    <property type="entry name" value="Thiolase-like"/>
</dbReference>
<dbReference type="Pfam" id="PF16197">
    <property type="entry name" value="KAsynt_C_assoc"/>
    <property type="match status" value="1"/>
</dbReference>
<keyword evidence="3" id="KW-0808">Transferase</keyword>
<keyword evidence="12" id="KW-1185">Reference proteome</keyword>
<dbReference type="CDD" id="cd05195">
    <property type="entry name" value="enoyl_red"/>
    <property type="match status" value="1"/>
</dbReference>
<dbReference type="InterPro" id="IPR016035">
    <property type="entry name" value="Acyl_Trfase/lysoPLipase"/>
</dbReference>
<dbReference type="InterPro" id="IPR049551">
    <property type="entry name" value="PKS_DH_C"/>
</dbReference>
<evidence type="ECO:0000256" key="4">
    <source>
        <dbReference type="ARBA" id="ARBA00022737"/>
    </source>
</evidence>
<dbReference type="InterPro" id="IPR014043">
    <property type="entry name" value="Acyl_transferase_dom"/>
</dbReference>
<dbReference type="Pfam" id="PF22953">
    <property type="entry name" value="SpnB_Rossmann"/>
    <property type="match status" value="2"/>
</dbReference>
<dbReference type="SMART" id="SM00825">
    <property type="entry name" value="PKS_KS"/>
    <property type="match status" value="2"/>
</dbReference>
<dbReference type="SUPFAM" id="SSF50129">
    <property type="entry name" value="GroES-like"/>
    <property type="match status" value="1"/>
</dbReference>
<organism evidence="11 12">
    <name type="scientific">Amycolatopsis iheyensis</name>
    <dbReference type="NCBI Taxonomy" id="2945988"/>
    <lineage>
        <taxon>Bacteria</taxon>
        <taxon>Bacillati</taxon>
        <taxon>Actinomycetota</taxon>
        <taxon>Actinomycetes</taxon>
        <taxon>Pseudonocardiales</taxon>
        <taxon>Pseudonocardiaceae</taxon>
        <taxon>Amycolatopsis</taxon>
    </lineage>
</organism>
<dbReference type="SUPFAM" id="SSF55048">
    <property type="entry name" value="Probable ACP-binding domain of malonyl-CoA ACP transacylase"/>
    <property type="match status" value="1"/>
</dbReference>
<dbReference type="Pfam" id="PF00109">
    <property type="entry name" value="ketoacyl-synt"/>
    <property type="match status" value="2"/>
</dbReference>
<keyword evidence="4" id="KW-0677">Repeat</keyword>
<dbReference type="InterPro" id="IPR016036">
    <property type="entry name" value="Malonyl_transacylase_ACP-bd"/>
</dbReference>
<dbReference type="GO" id="GO:0004312">
    <property type="term" value="F:fatty acid synthase activity"/>
    <property type="evidence" value="ECO:0007669"/>
    <property type="project" value="TreeGrafter"/>
</dbReference>
<dbReference type="InterPro" id="IPR050091">
    <property type="entry name" value="PKS_NRPS_Biosynth_Enz"/>
</dbReference>